<reference evidence="2" key="1">
    <citation type="submission" date="2021-01" db="EMBL/GenBank/DDBJ databases">
        <authorList>
            <consortium name="Genoscope - CEA"/>
            <person name="William W."/>
        </authorList>
    </citation>
    <scope>NUCLEOTIDE SEQUENCE</scope>
</reference>
<gene>
    <name evidence="2" type="ORF">DARMORV10_A08P09720.1</name>
</gene>
<dbReference type="AlphaFoldDB" id="A0A816ZQ75"/>
<dbReference type="Proteomes" id="UP001295469">
    <property type="component" value="Chromosome A08"/>
</dbReference>
<organism evidence="2">
    <name type="scientific">Brassica napus</name>
    <name type="common">Rape</name>
    <dbReference type="NCBI Taxonomy" id="3708"/>
    <lineage>
        <taxon>Eukaryota</taxon>
        <taxon>Viridiplantae</taxon>
        <taxon>Streptophyta</taxon>
        <taxon>Embryophyta</taxon>
        <taxon>Tracheophyta</taxon>
        <taxon>Spermatophyta</taxon>
        <taxon>Magnoliopsida</taxon>
        <taxon>eudicotyledons</taxon>
        <taxon>Gunneridae</taxon>
        <taxon>Pentapetalae</taxon>
        <taxon>rosids</taxon>
        <taxon>malvids</taxon>
        <taxon>Brassicales</taxon>
        <taxon>Brassicaceae</taxon>
        <taxon>Brassiceae</taxon>
        <taxon>Brassica</taxon>
    </lineage>
</organism>
<proteinExistence type="predicted"/>
<evidence type="ECO:0000256" key="1">
    <source>
        <dbReference type="SAM" id="MobiDB-lite"/>
    </source>
</evidence>
<name>A0A816ZQ75_BRANA</name>
<evidence type="ECO:0000313" key="2">
    <source>
        <dbReference type="EMBL" id="CAF2227575.1"/>
    </source>
</evidence>
<accession>A0A816ZQ75</accession>
<feature type="region of interest" description="Disordered" evidence="1">
    <location>
        <begin position="121"/>
        <end position="143"/>
    </location>
</feature>
<dbReference type="EMBL" id="HG994362">
    <property type="protein sequence ID" value="CAF2227575.1"/>
    <property type="molecule type" value="Genomic_DNA"/>
</dbReference>
<sequence length="143" mass="16958">MQYTTRKHMFKDDICRNSIFDVILSGHSDQSDSDQVCNLWSHIMKPRSKRRRVGRFEKFRVELHCHFTLRRLRENFYTISIEELVNMFSCSSRFNRIVEISSLLAPPKGFRWRLQHWEGEDEASVSVSVSEADESWTQSKPGE</sequence>
<protein>
    <submittedName>
        <fullName evidence="2">(rape) hypothetical protein</fullName>
    </submittedName>
</protein>